<proteinExistence type="predicted"/>
<name>A0A812N6U4_9DINO</name>
<dbReference type="OrthoDB" id="10304740at2759"/>
<sequence>MTVDSGIGGSEKQTRELVREERKTQIQSKGAGPAGVSKTRTPVQGLFDSGTTGTLIRQSLRAKGESILLNLPNPEAEVGQKTATSMMMASVAPPLS</sequence>
<dbReference type="Proteomes" id="UP000601435">
    <property type="component" value="Unassembled WGS sequence"/>
</dbReference>
<protein>
    <submittedName>
        <fullName evidence="2">SF3A1 protein</fullName>
    </submittedName>
</protein>
<feature type="region of interest" description="Disordered" evidence="1">
    <location>
        <begin position="1"/>
        <end position="50"/>
    </location>
</feature>
<organism evidence="2 3">
    <name type="scientific">Symbiodinium necroappetens</name>
    <dbReference type="NCBI Taxonomy" id="1628268"/>
    <lineage>
        <taxon>Eukaryota</taxon>
        <taxon>Sar</taxon>
        <taxon>Alveolata</taxon>
        <taxon>Dinophyceae</taxon>
        <taxon>Suessiales</taxon>
        <taxon>Symbiodiniaceae</taxon>
        <taxon>Symbiodinium</taxon>
    </lineage>
</organism>
<accession>A0A812N6U4</accession>
<evidence type="ECO:0000256" key="1">
    <source>
        <dbReference type="SAM" id="MobiDB-lite"/>
    </source>
</evidence>
<keyword evidence="3" id="KW-1185">Reference proteome</keyword>
<gene>
    <name evidence="2" type="primary">SF3A1</name>
    <name evidence="2" type="ORF">SNEC2469_LOCUS7145</name>
</gene>
<comment type="caution">
    <text evidence="2">The sequence shown here is derived from an EMBL/GenBank/DDBJ whole genome shotgun (WGS) entry which is preliminary data.</text>
</comment>
<reference evidence="2" key="1">
    <citation type="submission" date="2021-02" db="EMBL/GenBank/DDBJ databases">
        <authorList>
            <person name="Dougan E. K."/>
            <person name="Rhodes N."/>
            <person name="Thang M."/>
            <person name="Chan C."/>
        </authorList>
    </citation>
    <scope>NUCLEOTIDE SEQUENCE</scope>
</reference>
<evidence type="ECO:0000313" key="2">
    <source>
        <dbReference type="EMBL" id="CAE7291734.1"/>
    </source>
</evidence>
<dbReference type="AlphaFoldDB" id="A0A812N6U4"/>
<evidence type="ECO:0000313" key="3">
    <source>
        <dbReference type="Proteomes" id="UP000601435"/>
    </source>
</evidence>
<feature type="compositionally biased region" description="Basic and acidic residues" evidence="1">
    <location>
        <begin position="12"/>
        <end position="24"/>
    </location>
</feature>
<dbReference type="EMBL" id="CAJNJA010012220">
    <property type="protein sequence ID" value="CAE7291734.1"/>
    <property type="molecule type" value="Genomic_DNA"/>
</dbReference>